<proteinExistence type="inferred from homology"/>
<feature type="transmembrane region" description="Helical" evidence="7">
    <location>
        <begin position="16"/>
        <end position="37"/>
    </location>
</feature>
<evidence type="ECO:0000313" key="10">
    <source>
        <dbReference type="Proteomes" id="UP000635565"/>
    </source>
</evidence>
<dbReference type="InterPro" id="IPR000515">
    <property type="entry name" value="MetI-like"/>
</dbReference>
<sequence>MLTRVKKSLGLTEKAFYYLLAIVLAIFSLGPLCILIFNSLKSDSEIGVNPLGFPLNPQFSNFVTAWTQGDLGTTMRNSTIITVGTVLGIWVIAGMAAYALSHLDLPGRSVVMLYLIASFAIPFQLFLIPLYFLWSKIGLTDNLFGLILIYWGTGCSLPILLLRSYLISLPREYSDAARIDGANEFQVMVRVVLPLSYPSFLTVGLIAGFQAWNEFIYAVTFIQDNTLLPVTTSFLAFQQSFHRYWGLTNAAAVIIILPIIVLFLILQRRFIAGLASGGLRG</sequence>
<evidence type="ECO:0000259" key="8">
    <source>
        <dbReference type="PROSITE" id="PS50928"/>
    </source>
</evidence>
<dbReference type="RefSeq" id="WP_201364883.1">
    <property type="nucleotide sequence ID" value="NZ_BNJJ01000016.1"/>
</dbReference>
<feature type="domain" description="ABC transmembrane type-1" evidence="8">
    <location>
        <begin position="75"/>
        <end position="266"/>
    </location>
</feature>
<dbReference type="Proteomes" id="UP000635565">
    <property type="component" value="Unassembled WGS sequence"/>
</dbReference>
<feature type="transmembrane region" description="Helical" evidence="7">
    <location>
        <begin position="112"/>
        <end position="134"/>
    </location>
</feature>
<feature type="transmembrane region" description="Helical" evidence="7">
    <location>
        <begin position="80"/>
        <end position="100"/>
    </location>
</feature>
<dbReference type="Gene3D" id="1.10.3720.10">
    <property type="entry name" value="MetI-like"/>
    <property type="match status" value="1"/>
</dbReference>
<feature type="transmembrane region" description="Helical" evidence="7">
    <location>
        <begin position="187"/>
        <end position="209"/>
    </location>
</feature>
<protein>
    <submittedName>
        <fullName evidence="9">Sugar ABC transporter permease</fullName>
    </submittedName>
</protein>
<reference evidence="9 10" key="1">
    <citation type="journal article" date="2021" name="Int. J. Syst. Evol. Microbiol.">
        <title>Reticulibacter mediterranei gen. nov., sp. nov., within the new family Reticulibacteraceae fam. nov., and Ktedonospora formicarum gen. nov., sp. nov., Ktedonobacter robiniae sp. nov., Dictyobacter formicarum sp. nov. and Dictyobacter arantiisoli sp. nov., belonging to the class Ktedonobacteria.</title>
        <authorList>
            <person name="Yabe S."/>
            <person name="Zheng Y."/>
            <person name="Wang C.M."/>
            <person name="Sakai Y."/>
            <person name="Abe K."/>
            <person name="Yokota A."/>
            <person name="Donadio S."/>
            <person name="Cavaletti L."/>
            <person name="Monciardini P."/>
        </authorList>
    </citation>
    <scope>NUCLEOTIDE SEQUENCE [LARGE SCALE GENOMIC DNA]</scope>
    <source>
        <strain evidence="9 10">SOSP1-9</strain>
    </source>
</reference>
<name>A0ABQ3VM73_9CHLR</name>
<evidence type="ECO:0000256" key="6">
    <source>
        <dbReference type="ARBA" id="ARBA00023136"/>
    </source>
</evidence>
<evidence type="ECO:0000256" key="1">
    <source>
        <dbReference type="ARBA" id="ARBA00004651"/>
    </source>
</evidence>
<dbReference type="Pfam" id="PF00528">
    <property type="entry name" value="BPD_transp_1"/>
    <property type="match status" value="1"/>
</dbReference>
<comment type="subcellular location">
    <subcellularLocation>
        <location evidence="1 7">Cell membrane</location>
        <topology evidence="1 7">Multi-pass membrane protein</topology>
    </subcellularLocation>
</comment>
<keyword evidence="2 7" id="KW-0813">Transport</keyword>
<dbReference type="InterPro" id="IPR035906">
    <property type="entry name" value="MetI-like_sf"/>
</dbReference>
<keyword evidence="6 7" id="KW-0472">Membrane</keyword>
<organism evidence="9 10">
    <name type="scientific">Dictyobacter formicarum</name>
    <dbReference type="NCBI Taxonomy" id="2778368"/>
    <lineage>
        <taxon>Bacteria</taxon>
        <taxon>Bacillati</taxon>
        <taxon>Chloroflexota</taxon>
        <taxon>Ktedonobacteria</taxon>
        <taxon>Ktedonobacterales</taxon>
        <taxon>Dictyobacteraceae</taxon>
        <taxon>Dictyobacter</taxon>
    </lineage>
</organism>
<evidence type="ECO:0000256" key="3">
    <source>
        <dbReference type="ARBA" id="ARBA00022475"/>
    </source>
</evidence>
<dbReference type="PANTHER" id="PTHR43744">
    <property type="entry name" value="ABC TRANSPORTER PERMEASE PROTEIN MG189-RELATED-RELATED"/>
    <property type="match status" value="1"/>
</dbReference>
<comment type="caution">
    <text evidence="9">The sequence shown here is derived from an EMBL/GenBank/DDBJ whole genome shotgun (WGS) entry which is preliminary data.</text>
</comment>
<evidence type="ECO:0000256" key="5">
    <source>
        <dbReference type="ARBA" id="ARBA00022989"/>
    </source>
</evidence>
<gene>
    <name evidence="9" type="primary">yurM</name>
    <name evidence="9" type="ORF">KSZ_53180</name>
</gene>
<evidence type="ECO:0000256" key="7">
    <source>
        <dbReference type="RuleBase" id="RU363032"/>
    </source>
</evidence>
<accession>A0ABQ3VM73</accession>
<dbReference type="EMBL" id="BNJJ01000016">
    <property type="protein sequence ID" value="GHO87312.1"/>
    <property type="molecule type" value="Genomic_DNA"/>
</dbReference>
<comment type="similarity">
    <text evidence="7">Belongs to the binding-protein-dependent transport system permease family.</text>
</comment>
<evidence type="ECO:0000256" key="2">
    <source>
        <dbReference type="ARBA" id="ARBA00022448"/>
    </source>
</evidence>
<dbReference type="PROSITE" id="PS50928">
    <property type="entry name" value="ABC_TM1"/>
    <property type="match status" value="1"/>
</dbReference>
<dbReference type="SUPFAM" id="SSF161098">
    <property type="entry name" value="MetI-like"/>
    <property type="match status" value="1"/>
</dbReference>
<dbReference type="CDD" id="cd06261">
    <property type="entry name" value="TM_PBP2"/>
    <property type="match status" value="1"/>
</dbReference>
<keyword evidence="4 7" id="KW-0812">Transmembrane</keyword>
<keyword evidence="3" id="KW-1003">Cell membrane</keyword>
<feature type="transmembrane region" description="Helical" evidence="7">
    <location>
        <begin position="244"/>
        <end position="266"/>
    </location>
</feature>
<dbReference type="PANTHER" id="PTHR43744:SF8">
    <property type="entry name" value="SN-GLYCEROL-3-PHOSPHATE TRANSPORT SYSTEM PERMEASE PROTEIN UGPE"/>
    <property type="match status" value="1"/>
</dbReference>
<keyword evidence="5 7" id="KW-1133">Transmembrane helix</keyword>
<keyword evidence="10" id="KW-1185">Reference proteome</keyword>
<feature type="transmembrane region" description="Helical" evidence="7">
    <location>
        <begin position="146"/>
        <end position="166"/>
    </location>
</feature>
<evidence type="ECO:0000313" key="9">
    <source>
        <dbReference type="EMBL" id="GHO87312.1"/>
    </source>
</evidence>
<evidence type="ECO:0000256" key="4">
    <source>
        <dbReference type="ARBA" id="ARBA00022692"/>
    </source>
</evidence>